<organism evidence="13 14">
    <name type="scientific">Desulfosarcina widdelii</name>
    <dbReference type="NCBI Taxonomy" id="947919"/>
    <lineage>
        <taxon>Bacteria</taxon>
        <taxon>Pseudomonadati</taxon>
        <taxon>Thermodesulfobacteriota</taxon>
        <taxon>Desulfobacteria</taxon>
        <taxon>Desulfobacterales</taxon>
        <taxon>Desulfosarcinaceae</taxon>
        <taxon>Desulfosarcina</taxon>
    </lineage>
</organism>
<dbReference type="Proteomes" id="UP000427769">
    <property type="component" value="Chromosome"/>
</dbReference>
<dbReference type="Gene3D" id="3.20.20.70">
    <property type="entry name" value="Aldolase class I"/>
    <property type="match status" value="1"/>
</dbReference>
<dbReference type="GO" id="GO:0004152">
    <property type="term" value="F:dihydroorotate dehydrogenase activity"/>
    <property type="evidence" value="ECO:0007669"/>
    <property type="project" value="InterPro"/>
</dbReference>
<evidence type="ECO:0000256" key="1">
    <source>
        <dbReference type="ARBA" id="ARBA00001917"/>
    </source>
</evidence>
<dbReference type="PANTHER" id="PTHR43073:SF2">
    <property type="entry name" value="DIHYDROPYRIMIDINE DEHYDROGENASE [NADP(+)]"/>
    <property type="match status" value="1"/>
</dbReference>
<keyword evidence="5" id="KW-0665">Pyrimidine biosynthesis</keyword>
<keyword evidence="6" id="KW-0560">Oxidoreductase</keyword>
<evidence type="ECO:0000313" key="14">
    <source>
        <dbReference type="Proteomes" id="UP000427769"/>
    </source>
</evidence>
<evidence type="ECO:0000256" key="8">
    <source>
        <dbReference type="ARBA" id="ARBA00048792"/>
    </source>
</evidence>
<dbReference type="EMBL" id="AP021875">
    <property type="protein sequence ID" value="BBO73181.1"/>
    <property type="molecule type" value="Genomic_DNA"/>
</dbReference>
<dbReference type="NCBIfam" id="NF005741">
    <property type="entry name" value="PRK07565.1"/>
    <property type="match status" value="1"/>
</dbReference>
<dbReference type="PIRSF" id="PIRSF000164">
    <property type="entry name" value="DHO_oxidase"/>
    <property type="match status" value="1"/>
</dbReference>
<keyword evidence="14" id="KW-1185">Reference proteome</keyword>
<comment type="catalytic activity">
    <reaction evidence="7">
        <text>5,6-dihydrothymine + NAD(+) = thymine + NADH + H(+)</text>
        <dbReference type="Rhea" id="RHEA:28791"/>
        <dbReference type="ChEBI" id="CHEBI:15378"/>
        <dbReference type="ChEBI" id="CHEBI:17821"/>
        <dbReference type="ChEBI" id="CHEBI:27468"/>
        <dbReference type="ChEBI" id="CHEBI:57540"/>
        <dbReference type="ChEBI" id="CHEBI:57945"/>
        <dbReference type="EC" id="1.3.1.1"/>
    </reaction>
</comment>
<dbReference type="PANTHER" id="PTHR43073">
    <property type="entry name" value="DIHYDROPYRIMIDINE DEHYDROGENASE [NADP(+)]"/>
    <property type="match status" value="1"/>
</dbReference>
<keyword evidence="4" id="KW-0288">FMN</keyword>
<dbReference type="KEGG" id="dwd:DSCW_05980"/>
<dbReference type="InterPro" id="IPR013785">
    <property type="entry name" value="Aldolase_TIM"/>
</dbReference>
<dbReference type="GO" id="GO:0004159">
    <property type="term" value="F:dihydropyrimidine dehydrogenase (NAD+) activity"/>
    <property type="evidence" value="ECO:0007669"/>
    <property type="project" value="UniProtKB-EC"/>
</dbReference>
<protein>
    <recommendedName>
        <fullName evidence="11">dihydrouracil dehydrogenase (NAD(+))</fullName>
        <ecNumber evidence="11">1.3.1.1</ecNumber>
    </recommendedName>
</protein>
<comment type="function">
    <text evidence="9">Involved in pyrimidine base degradation. Catalyzes physiologically the reduction of uracil to 5,6-dihydrouracil (DHU) by using NADH as a specific cosubstrate. It also catalyzes the reverse reaction and the reduction of thymine to 5,6-dihydrothymine (DHT).</text>
</comment>
<dbReference type="GO" id="GO:0006212">
    <property type="term" value="P:uracil catabolic process"/>
    <property type="evidence" value="ECO:0007669"/>
    <property type="project" value="TreeGrafter"/>
</dbReference>
<evidence type="ECO:0000256" key="2">
    <source>
        <dbReference type="ARBA" id="ARBA00004725"/>
    </source>
</evidence>
<dbReference type="GO" id="GO:0044205">
    <property type="term" value="P:'de novo' UMP biosynthetic process"/>
    <property type="evidence" value="ECO:0007669"/>
    <property type="project" value="UniProtKB-UniPathway"/>
</dbReference>
<dbReference type="GO" id="GO:0005737">
    <property type="term" value="C:cytoplasm"/>
    <property type="evidence" value="ECO:0007669"/>
    <property type="project" value="InterPro"/>
</dbReference>
<evidence type="ECO:0000256" key="9">
    <source>
        <dbReference type="ARBA" id="ARBA00049578"/>
    </source>
</evidence>
<evidence type="ECO:0000256" key="5">
    <source>
        <dbReference type="ARBA" id="ARBA00022975"/>
    </source>
</evidence>
<accession>A0A5K7Z133</accession>
<comment type="pathway">
    <text evidence="2">Pyrimidine metabolism; UMP biosynthesis via de novo pathway.</text>
</comment>
<sequence length="341" mass="38067">MDLTTNYMGLVMPTPIIAGSSGMTGSVKQVKELAENGAGAVVLKSIFEEEVMYEYADFIRTAKTKYGEPQYFDYDGQRNPIAYYDYVIREKNLQKYVELIEGCKAAVDIPVIASINCFFHSVEWLSYAVNLQKAGADALELNMFFPPTDFKHSKGEKEALYFKIAEKVTQTVSVPVALKISPYFSDLGPMIQRLSQTGIKGLVLFNRFFSPDFDIDKLEVKPSFVFSSPSDLSLSLRWIAIMANKANCDLAASTGVHDAAAVIKQLLAGAGAVQVASCIYKNGPQYLKQLVDGLQTWMTNWKYSELADFKGKLSQEKSTDPAVYERAQFMRYFGGKKNVMF</sequence>
<evidence type="ECO:0000256" key="7">
    <source>
        <dbReference type="ARBA" id="ARBA00047685"/>
    </source>
</evidence>
<gene>
    <name evidence="13" type="ORF">DSCW_05980</name>
</gene>
<proteinExistence type="predicted"/>
<dbReference type="GO" id="GO:0006210">
    <property type="term" value="P:thymine catabolic process"/>
    <property type="evidence" value="ECO:0007669"/>
    <property type="project" value="TreeGrafter"/>
</dbReference>
<dbReference type="RefSeq" id="WP_155302310.1">
    <property type="nucleotide sequence ID" value="NZ_AP021875.1"/>
</dbReference>
<evidence type="ECO:0000256" key="10">
    <source>
        <dbReference type="ARBA" id="ARBA00049714"/>
    </source>
</evidence>
<dbReference type="EC" id="1.3.1.1" evidence="11"/>
<evidence type="ECO:0000256" key="6">
    <source>
        <dbReference type="ARBA" id="ARBA00023002"/>
    </source>
</evidence>
<dbReference type="SUPFAM" id="SSF51395">
    <property type="entry name" value="FMN-linked oxidoreductases"/>
    <property type="match status" value="1"/>
</dbReference>
<dbReference type="OrthoDB" id="9794954at2"/>
<name>A0A5K7Z133_9BACT</name>
<feature type="domain" description="Dihydroorotate dehydrogenase catalytic" evidence="12">
    <location>
        <begin position="3"/>
        <end position="298"/>
    </location>
</feature>
<dbReference type="GO" id="GO:0050661">
    <property type="term" value="F:NADP binding"/>
    <property type="evidence" value="ECO:0007669"/>
    <property type="project" value="TreeGrafter"/>
</dbReference>
<evidence type="ECO:0000256" key="11">
    <source>
        <dbReference type="ARBA" id="ARBA00049728"/>
    </source>
</evidence>
<comment type="subunit">
    <text evidence="10">Heterotetramer of 2 PreA and 2 PreT subunits.</text>
</comment>
<reference evidence="13 14" key="1">
    <citation type="submission" date="2019-11" db="EMBL/GenBank/DDBJ databases">
        <title>Comparative genomics of hydrocarbon-degrading Desulfosarcina strains.</title>
        <authorList>
            <person name="Watanabe M."/>
            <person name="Kojima H."/>
            <person name="Fukui M."/>
        </authorList>
    </citation>
    <scope>NUCLEOTIDE SEQUENCE [LARGE SCALE GENOMIC DNA]</scope>
    <source>
        <strain evidence="13 14">PP31</strain>
    </source>
</reference>
<dbReference type="UniPathway" id="UPA00070"/>
<comment type="catalytic activity">
    <reaction evidence="8">
        <text>5,6-dihydrouracil + NAD(+) = uracil + NADH + H(+)</text>
        <dbReference type="Rhea" id="RHEA:20189"/>
        <dbReference type="ChEBI" id="CHEBI:15378"/>
        <dbReference type="ChEBI" id="CHEBI:15901"/>
        <dbReference type="ChEBI" id="CHEBI:17568"/>
        <dbReference type="ChEBI" id="CHEBI:57540"/>
        <dbReference type="ChEBI" id="CHEBI:57945"/>
        <dbReference type="EC" id="1.3.1.1"/>
    </reaction>
</comment>
<dbReference type="Pfam" id="PF01180">
    <property type="entry name" value="DHO_dh"/>
    <property type="match status" value="1"/>
</dbReference>
<dbReference type="InterPro" id="IPR012135">
    <property type="entry name" value="Dihydroorotate_DH_1_2"/>
</dbReference>
<evidence type="ECO:0000313" key="13">
    <source>
        <dbReference type="EMBL" id="BBO73181.1"/>
    </source>
</evidence>
<dbReference type="InterPro" id="IPR005720">
    <property type="entry name" value="Dihydroorotate_DH_cat"/>
</dbReference>
<evidence type="ECO:0000256" key="3">
    <source>
        <dbReference type="ARBA" id="ARBA00022630"/>
    </source>
</evidence>
<comment type="cofactor">
    <cofactor evidence="1">
        <name>FMN</name>
        <dbReference type="ChEBI" id="CHEBI:58210"/>
    </cofactor>
</comment>
<keyword evidence="3" id="KW-0285">Flavoprotein</keyword>
<dbReference type="GO" id="GO:0002058">
    <property type="term" value="F:uracil binding"/>
    <property type="evidence" value="ECO:0007669"/>
    <property type="project" value="TreeGrafter"/>
</dbReference>
<evidence type="ECO:0000256" key="4">
    <source>
        <dbReference type="ARBA" id="ARBA00022643"/>
    </source>
</evidence>
<evidence type="ECO:0000259" key="12">
    <source>
        <dbReference type="Pfam" id="PF01180"/>
    </source>
</evidence>
<dbReference type="AlphaFoldDB" id="A0A5K7Z133"/>